<protein>
    <submittedName>
        <fullName evidence="2">Uncharacterized protein</fullName>
    </submittedName>
</protein>
<evidence type="ECO:0000313" key="3">
    <source>
        <dbReference type="Proteomes" id="UP000317909"/>
    </source>
</evidence>
<feature type="transmembrane region" description="Helical" evidence="1">
    <location>
        <begin position="7"/>
        <end position="25"/>
    </location>
</feature>
<feature type="transmembrane region" description="Helical" evidence="1">
    <location>
        <begin position="121"/>
        <end position="138"/>
    </location>
</feature>
<evidence type="ECO:0000313" key="2">
    <source>
        <dbReference type="EMBL" id="QDT74031.1"/>
    </source>
</evidence>
<dbReference type="Proteomes" id="UP000317909">
    <property type="component" value="Chromosome"/>
</dbReference>
<keyword evidence="1" id="KW-1133">Transmembrane helix</keyword>
<keyword evidence="1" id="KW-0472">Membrane</keyword>
<name>A0A517U098_9BACT</name>
<organism evidence="2 3">
    <name type="scientific">Lacipirellula limnantheis</name>
    <dbReference type="NCBI Taxonomy" id="2528024"/>
    <lineage>
        <taxon>Bacteria</taxon>
        <taxon>Pseudomonadati</taxon>
        <taxon>Planctomycetota</taxon>
        <taxon>Planctomycetia</taxon>
        <taxon>Pirellulales</taxon>
        <taxon>Lacipirellulaceae</taxon>
        <taxon>Lacipirellula</taxon>
    </lineage>
</organism>
<keyword evidence="3" id="KW-1185">Reference proteome</keyword>
<gene>
    <name evidence="2" type="ORF">I41_32250</name>
</gene>
<dbReference type="EMBL" id="CP036339">
    <property type="protein sequence ID" value="QDT74031.1"/>
    <property type="molecule type" value="Genomic_DNA"/>
</dbReference>
<dbReference type="PROSITE" id="PS51257">
    <property type="entry name" value="PROKAR_LIPOPROTEIN"/>
    <property type="match status" value="1"/>
</dbReference>
<evidence type="ECO:0000256" key="1">
    <source>
        <dbReference type="SAM" id="Phobius"/>
    </source>
</evidence>
<dbReference type="KEGG" id="llh:I41_32250"/>
<dbReference type="RefSeq" id="WP_145433829.1">
    <property type="nucleotide sequence ID" value="NZ_CP036339.1"/>
</dbReference>
<feature type="transmembrane region" description="Helical" evidence="1">
    <location>
        <begin position="97"/>
        <end position="114"/>
    </location>
</feature>
<dbReference type="AlphaFoldDB" id="A0A517U098"/>
<accession>A0A517U098</accession>
<keyword evidence="1" id="KW-0812">Transmembrane</keyword>
<reference evidence="2 3" key="1">
    <citation type="submission" date="2019-02" db="EMBL/GenBank/DDBJ databases">
        <title>Deep-cultivation of Planctomycetes and their phenomic and genomic characterization uncovers novel biology.</title>
        <authorList>
            <person name="Wiegand S."/>
            <person name="Jogler M."/>
            <person name="Boedeker C."/>
            <person name="Pinto D."/>
            <person name="Vollmers J."/>
            <person name="Rivas-Marin E."/>
            <person name="Kohn T."/>
            <person name="Peeters S.H."/>
            <person name="Heuer A."/>
            <person name="Rast P."/>
            <person name="Oberbeckmann S."/>
            <person name="Bunk B."/>
            <person name="Jeske O."/>
            <person name="Meyerdierks A."/>
            <person name="Storesund J.E."/>
            <person name="Kallscheuer N."/>
            <person name="Luecker S."/>
            <person name="Lage O.M."/>
            <person name="Pohl T."/>
            <person name="Merkel B.J."/>
            <person name="Hornburger P."/>
            <person name="Mueller R.-W."/>
            <person name="Bruemmer F."/>
            <person name="Labrenz M."/>
            <person name="Spormann A.M."/>
            <person name="Op den Camp H."/>
            <person name="Overmann J."/>
            <person name="Amann R."/>
            <person name="Jetten M.S.M."/>
            <person name="Mascher T."/>
            <person name="Medema M.H."/>
            <person name="Devos D.P."/>
            <person name="Kaster A.-K."/>
            <person name="Ovreas L."/>
            <person name="Rohde M."/>
            <person name="Galperin M.Y."/>
            <person name="Jogler C."/>
        </authorList>
    </citation>
    <scope>NUCLEOTIDE SEQUENCE [LARGE SCALE GENOMIC DNA]</scope>
    <source>
        <strain evidence="2 3">I41</strain>
    </source>
</reference>
<sequence length="139" mass="15429">MAKYVRYALASVCFAVSVGCLAMWWTGLKSQVGYYATTWNVVIDVNRGFLWWDVRSSPPATETSWAFIPKMSEPSISPPAKGKALFGHDGYGYHLPLWYASLIFAFAGVGILQVRRFTIRLALIATTIVSLLFGMIALL</sequence>
<proteinExistence type="predicted"/>